<keyword evidence="6 10" id="KW-1133">Transmembrane helix</keyword>
<sequence length="615" mass="67306">MSSLLLLGLIGFVGFLCQWLSHKVKLPAILFLLITGILMGPVFSILDPNTLFGELLFPFISLSVAVILFEGALTLKRSELKEIGRPVRRMVTVGVLVNSVIMATATHYLLGLSWSLSALFGAIMVVTGPTVIMPMLRTVRPQPKIADVLRWEGIVIDPIGALIAVLVFEWIIVQQSAAEFREIFYVFGGTVLVGLATGLLAGYIFGLLLRNHIVPEKLHNFAALALVCLVFAASDTLMHESGLLAVTVMGMLLANMRGVHIHSILDFKEDLTVVFVSALFIVLAARLDVDAFLSLGWGALLLLLVMQFIARPAKVALSFLRSDFNWREKAMVSWIGPRGIVAAAVSAVFALRLEELGLEGAEKMVPLAFSIIIGTVVFQSLTARPMARLLKVALPKTHGVLIVGANPFSIALAKAFAKADVETIICDSNWDSLRAARIDGIKTYYGNPISDHGLMHLNTSTYGYMLGLSNHFEYNVTQASGFREEFGGRNVFLLPPNQSTERFKRHIASAQNSGRILFDEAMAYNKLKARINAGEEIRVTDLSDEYRYADWLKDNGNAVLLFAIKPNGDITFSTTEGKPFVESGYKLFYLSAKPKKNGKSSEPKANDNAANNADI</sequence>
<evidence type="ECO:0000256" key="3">
    <source>
        <dbReference type="ARBA" id="ARBA00022449"/>
    </source>
</evidence>
<evidence type="ECO:0000256" key="9">
    <source>
        <dbReference type="SAM" id="MobiDB-lite"/>
    </source>
</evidence>
<dbReference type="GO" id="GO:1902600">
    <property type="term" value="P:proton transmembrane transport"/>
    <property type="evidence" value="ECO:0007669"/>
    <property type="project" value="InterPro"/>
</dbReference>
<evidence type="ECO:0000259" key="12">
    <source>
        <dbReference type="Pfam" id="PF02254"/>
    </source>
</evidence>
<accession>A0A918VPN8</accession>
<dbReference type="Gene3D" id="1.20.1530.20">
    <property type="match status" value="1"/>
</dbReference>
<keyword evidence="4" id="KW-1003">Cell membrane</keyword>
<dbReference type="Pfam" id="PF02254">
    <property type="entry name" value="TrkA_N"/>
    <property type="match status" value="1"/>
</dbReference>
<evidence type="ECO:0000256" key="5">
    <source>
        <dbReference type="ARBA" id="ARBA00022692"/>
    </source>
</evidence>
<comment type="caution">
    <text evidence="13">The sequence shown here is derived from an EMBL/GenBank/DDBJ whole genome shotgun (WGS) entry which is preliminary data.</text>
</comment>
<feature type="domain" description="Cation/H+ exchanger transmembrane" evidence="11">
    <location>
        <begin position="15"/>
        <end position="387"/>
    </location>
</feature>
<feature type="transmembrane region" description="Helical" evidence="10">
    <location>
        <begin position="90"/>
        <end position="110"/>
    </location>
</feature>
<evidence type="ECO:0000256" key="6">
    <source>
        <dbReference type="ARBA" id="ARBA00022989"/>
    </source>
</evidence>
<dbReference type="GO" id="GO:0005886">
    <property type="term" value="C:plasma membrane"/>
    <property type="evidence" value="ECO:0007669"/>
    <property type="project" value="UniProtKB-SubCell"/>
</dbReference>
<evidence type="ECO:0000256" key="4">
    <source>
        <dbReference type="ARBA" id="ARBA00022475"/>
    </source>
</evidence>
<feature type="transmembrane region" description="Helical" evidence="10">
    <location>
        <begin position="116"/>
        <end position="136"/>
    </location>
</feature>
<feature type="transmembrane region" description="Helical" evidence="10">
    <location>
        <begin position="52"/>
        <end position="69"/>
    </location>
</feature>
<protein>
    <submittedName>
        <fullName evidence="13">Sodium/hydrogen antiporter</fullName>
    </submittedName>
</protein>
<organism evidence="13 14">
    <name type="scientific">Arenicella chitinivorans</name>
    <dbReference type="NCBI Taxonomy" id="1329800"/>
    <lineage>
        <taxon>Bacteria</taxon>
        <taxon>Pseudomonadati</taxon>
        <taxon>Pseudomonadota</taxon>
        <taxon>Gammaproteobacteria</taxon>
        <taxon>Arenicellales</taxon>
        <taxon>Arenicellaceae</taxon>
        <taxon>Arenicella</taxon>
    </lineage>
</organism>
<feature type="compositionally biased region" description="Low complexity" evidence="9">
    <location>
        <begin position="606"/>
        <end position="615"/>
    </location>
</feature>
<feature type="transmembrane region" description="Helical" evidence="10">
    <location>
        <begin position="331"/>
        <end position="352"/>
    </location>
</feature>
<dbReference type="GO" id="GO:0015297">
    <property type="term" value="F:antiporter activity"/>
    <property type="evidence" value="ECO:0007669"/>
    <property type="project" value="UniProtKB-KW"/>
</dbReference>
<feature type="domain" description="RCK N-terminal" evidence="12">
    <location>
        <begin position="400"/>
        <end position="491"/>
    </location>
</feature>
<evidence type="ECO:0000256" key="8">
    <source>
        <dbReference type="ARBA" id="ARBA00023136"/>
    </source>
</evidence>
<keyword evidence="5 10" id="KW-0812">Transmembrane</keyword>
<evidence type="ECO:0000313" key="13">
    <source>
        <dbReference type="EMBL" id="GHA13165.1"/>
    </source>
</evidence>
<evidence type="ECO:0000256" key="7">
    <source>
        <dbReference type="ARBA" id="ARBA00023065"/>
    </source>
</evidence>
<evidence type="ECO:0000313" key="14">
    <source>
        <dbReference type="Proteomes" id="UP000614811"/>
    </source>
</evidence>
<dbReference type="Proteomes" id="UP000614811">
    <property type="component" value="Unassembled WGS sequence"/>
</dbReference>
<feature type="transmembrane region" description="Helical" evidence="10">
    <location>
        <begin position="271"/>
        <end position="287"/>
    </location>
</feature>
<evidence type="ECO:0000256" key="2">
    <source>
        <dbReference type="ARBA" id="ARBA00022448"/>
    </source>
</evidence>
<comment type="subcellular location">
    <subcellularLocation>
        <location evidence="1">Cell membrane</location>
        <topology evidence="1">Multi-pass membrane protein</topology>
    </subcellularLocation>
</comment>
<dbReference type="GO" id="GO:0006813">
    <property type="term" value="P:potassium ion transport"/>
    <property type="evidence" value="ECO:0007669"/>
    <property type="project" value="InterPro"/>
</dbReference>
<dbReference type="PANTHER" id="PTHR32507">
    <property type="entry name" value="NA(+)/H(+) ANTIPORTER 1"/>
    <property type="match status" value="1"/>
</dbReference>
<gene>
    <name evidence="13" type="ORF">GCM10008090_23610</name>
</gene>
<dbReference type="InterPro" id="IPR006153">
    <property type="entry name" value="Cation/H_exchanger_TM"/>
</dbReference>
<evidence type="ECO:0000256" key="1">
    <source>
        <dbReference type="ARBA" id="ARBA00004651"/>
    </source>
</evidence>
<keyword evidence="7" id="KW-0406">Ion transport</keyword>
<keyword evidence="3" id="KW-0050">Antiport</keyword>
<feature type="transmembrane region" description="Helical" evidence="10">
    <location>
        <begin position="148"/>
        <end position="172"/>
    </location>
</feature>
<feature type="transmembrane region" description="Helical" evidence="10">
    <location>
        <begin position="221"/>
        <end position="237"/>
    </location>
</feature>
<dbReference type="PANTHER" id="PTHR32507:SF0">
    <property type="entry name" value="NA(+)_H(+) ANTIPORTER 2-RELATED"/>
    <property type="match status" value="1"/>
</dbReference>
<feature type="transmembrane region" description="Helical" evidence="10">
    <location>
        <begin position="364"/>
        <end position="381"/>
    </location>
</feature>
<dbReference type="EMBL" id="BMXA01000004">
    <property type="protein sequence ID" value="GHA13165.1"/>
    <property type="molecule type" value="Genomic_DNA"/>
</dbReference>
<reference evidence="13" key="2">
    <citation type="submission" date="2020-09" db="EMBL/GenBank/DDBJ databases">
        <authorList>
            <person name="Sun Q."/>
            <person name="Kim S."/>
        </authorList>
    </citation>
    <scope>NUCLEOTIDE SEQUENCE</scope>
    <source>
        <strain evidence="13">KCTC 12711</strain>
    </source>
</reference>
<dbReference type="SUPFAM" id="SSF51735">
    <property type="entry name" value="NAD(P)-binding Rossmann-fold domains"/>
    <property type="match status" value="1"/>
</dbReference>
<feature type="transmembrane region" description="Helical" evidence="10">
    <location>
        <begin position="28"/>
        <end position="46"/>
    </location>
</feature>
<evidence type="ECO:0000259" key="11">
    <source>
        <dbReference type="Pfam" id="PF00999"/>
    </source>
</evidence>
<dbReference type="InterPro" id="IPR036291">
    <property type="entry name" value="NAD(P)-bd_dom_sf"/>
</dbReference>
<dbReference type="RefSeq" id="WP_189401364.1">
    <property type="nucleotide sequence ID" value="NZ_BMXA01000004.1"/>
</dbReference>
<keyword evidence="2" id="KW-0813">Transport</keyword>
<feature type="transmembrane region" description="Helical" evidence="10">
    <location>
        <begin position="184"/>
        <end position="209"/>
    </location>
</feature>
<dbReference type="InterPro" id="IPR003148">
    <property type="entry name" value="RCK_N"/>
</dbReference>
<evidence type="ECO:0000256" key="10">
    <source>
        <dbReference type="SAM" id="Phobius"/>
    </source>
</evidence>
<feature type="region of interest" description="Disordered" evidence="9">
    <location>
        <begin position="594"/>
        <end position="615"/>
    </location>
</feature>
<name>A0A918VPN8_9GAMM</name>
<keyword evidence="8 10" id="KW-0472">Membrane</keyword>
<dbReference type="AlphaFoldDB" id="A0A918VPN8"/>
<proteinExistence type="predicted"/>
<keyword evidence="14" id="KW-1185">Reference proteome</keyword>
<reference evidence="13" key="1">
    <citation type="journal article" date="2014" name="Int. J. Syst. Evol. Microbiol.">
        <title>Complete genome sequence of Corynebacterium casei LMG S-19264T (=DSM 44701T), isolated from a smear-ripened cheese.</title>
        <authorList>
            <consortium name="US DOE Joint Genome Institute (JGI-PGF)"/>
            <person name="Walter F."/>
            <person name="Albersmeier A."/>
            <person name="Kalinowski J."/>
            <person name="Ruckert C."/>
        </authorList>
    </citation>
    <scope>NUCLEOTIDE SEQUENCE</scope>
    <source>
        <strain evidence="13">KCTC 12711</strain>
    </source>
</reference>
<feature type="transmembrane region" description="Helical" evidence="10">
    <location>
        <begin position="293"/>
        <end position="310"/>
    </location>
</feature>
<dbReference type="InterPro" id="IPR038770">
    <property type="entry name" value="Na+/solute_symporter_sf"/>
</dbReference>
<dbReference type="Pfam" id="PF00999">
    <property type="entry name" value="Na_H_Exchanger"/>
    <property type="match status" value="1"/>
</dbReference>
<feature type="transmembrane region" description="Helical" evidence="10">
    <location>
        <begin position="6"/>
        <end position="21"/>
    </location>
</feature>